<proteinExistence type="predicted"/>
<reference evidence="2" key="1">
    <citation type="journal article" date="2020" name="Nature">
        <title>Giant virus diversity and host interactions through global metagenomics.</title>
        <authorList>
            <person name="Schulz F."/>
            <person name="Roux S."/>
            <person name="Paez-Espino D."/>
            <person name="Jungbluth S."/>
            <person name="Walsh D.A."/>
            <person name="Denef V.J."/>
            <person name="McMahon K.D."/>
            <person name="Konstantinidis K.T."/>
            <person name="Eloe-Fadrosh E.A."/>
            <person name="Kyrpides N.C."/>
            <person name="Woyke T."/>
        </authorList>
    </citation>
    <scope>NUCLEOTIDE SEQUENCE</scope>
    <source>
        <strain evidence="2">GVMAG-S-1035118-87</strain>
    </source>
</reference>
<dbReference type="AlphaFoldDB" id="A0A6C0AGK4"/>
<feature type="region of interest" description="Disordered" evidence="1">
    <location>
        <begin position="1"/>
        <end position="60"/>
    </location>
</feature>
<accession>A0A6C0AGK4</accession>
<feature type="compositionally biased region" description="Low complexity" evidence="1">
    <location>
        <begin position="35"/>
        <end position="44"/>
    </location>
</feature>
<evidence type="ECO:0000313" key="2">
    <source>
        <dbReference type="EMBL" id="QHS78909.1"/>
    </source>
</evidence>
<evidence type="ECO:0000256" key="1">
    <source>
        <dbReference type="SAM" id="MobiDB-lite"/>
    </source>
</evidence>
<dbReference type="EMBL" id="MN740625">
    <property type="protein sequence ID" value="QHS78909.1"/>
    <property type="molecule type" value="Genomic_DNA"/>
</dbReference>
<sequence>MNKSIVVDPLLLGGKRPKTQKQKKPSGSELKKALLESLSSPDLSEMIEPKPPEPEVNTEVSKSTYGCLKNGSLPTFRQLKRSSNTIKQYASFGKNKGTVRVLIKDREMYAKIERDKKKIDKRSMSDIRDYLRKRGLYKIGSTAPDDILREIYKNAILTGEVENHNSSTLMHNFLNEP</sequence>
<feature type="compositionally biased region" description="Basic residues" evidence="1">
    <location>
        <begin position="15"/>
        <end position="24"/>
    </location>
</feature>
<organism evidence="2">
    <name type="scientific">viral metagenome</name>
    <dbReference type="NCBI Taxonomy" id="1070528"/>
    <lineage>
        <taxon>unclassified sequences</taxon>
        <taxon>metagenomes</taxon>
        <taxon>organismal metagenomes</taxon>
    </lineage>
</organism>
<name>A0A6C0AGK4_9ZZZZ</name>
<protein>
    <submittedName>
        <fullName evidence="2">Uncharacterized protein</fullName>
    </submittedName>
</protein>